<accession>A0A3B0XEH9</accession>
<name>A0A3B0XEH9_9ZZZZ</name>
<sequence length="146" mass="16163">MKIKTPLMIVSALFFSVNQGNVFADKAPLESEIETPDTLLQTANPDKEKTSYGEENIVISGDGAKDNDITKPDLLLNTVGKKTKSSAKDIKLQPRKISEADKAIETDDPLLKATRKKEPVDKNKALHEKHNHNELETPDPLLDSMN</sequence>
<dbReference type="EMBL" id="UOFH01000198">
    <property type="protein sequence ID" value="VAW61842.1"/>
    <property type="molecule type" value="Genomic_DNA"/>
</dbReference>
<reference evidence="2" key="1">
    <citation type="submission" date="2018-06" db="EMBL/GenBank/DDBJ databases">
        <authorList>
            <person name="Zhirakovskaya E."/>
        </authorList>
    </citation>
    <scope>NUCLEOTIDE SEQUENCE</scope>
</reference>
<organism evidence="2">
    <name type="scientific">hydrothermal vent metagenome</name>
    <dbReference type="NCBI Taxonomy" id="652676"/>
    <lineage>
        <taxon>unclassified sequences</taxon>
        <taxon>metagenomes</taxon>
        <taxon>ecological metagenomes</taxon>
    </lineage>
</organism>
<evidence type="ECO:0000256" key="1">
    <source>
        <dbReference type="SAM" id="MobiDB-lite"/>
    </source>
</evidence>
<evidence type="ECO:0000313" key="2">
    <source>
        <dbReference type="EMBL" id="VAW61842.1"/>
    </source>
</evidence>
<dbReference type="AlphaFoldDB" id="A0A3B0XEH9"/>
<protein>
    <submittedName>
        <fullName evidence="2">Uncharacterized protein</fullName>
    </submittedName>
</protein>
<gene>
    <name evidence="2" type="ORF">MNBD_GAMMA08-2218</name>
</gene>
<feature type="compositionally biased region" description="Basic and acidic residues" evidence="1">
    <location>
        <begin position="116"/>
        <end position="135"/>
    </location>
</feature>
<feature type="region of interest" description="Disordered" evidence="1">
    <location>
        <begin position="107"/>
        <end position="146"/>
    </location>
</feature>
<proteinExistence type="predicted"/>